<evidence type="ECO:0000313" key="2">
    <source>
        <dbReference type="Proteomes" id="UP001165120"/>
    </source>
</evidence>
<keyword evidence="2" id="KW-1185">Reference proteome</keyword>
<accession>A0A9W6T8E7</accession>
<organism evidence="1 2">
    <name type="scientific">Candida boidinii</name>
    <name type="common">Yeast</name>
    <dbReference type="NCBI Taxonomy" id="5477"/>
    <lineage>
        <taxon>Eukaryota</taxon>
        <taxon>Fungi</taxon>
        <taxon>Dikarya</taxon>
        <taxon>Ascomycota</taxon>
        <taxon>Saccharomycotina</taxon>
        <taxon>Pichiomycetes</taxon>
        <taxon>Pichiales</taxon>
        <taxon>Pichiaceae</taxon>
        <taxon>Ogataea</taxon>
        <taxon>Ogataea/Candida clade</taxon>
    </lineage>
</organism>
<dbReference type="Proteomes" id="UP001165120">
    <property type="component" value="Unassembled WGS sequence"/>
</dbReference>
<reference evidence="1" key="1">
    <citation type="submission" date="2023-04" db="EMBL/GenBank/DDBJ databases">
        <title>Candida boidinii NBRC 10035.</title>
        <authorList>
            <person name="Ichikawa N."/>
            <person name="Sato H."/>
            <person name="Tonouchi N."/>
        </authorList>
    </citation>
    <scope>NUCLEOTIDE SEQUENCE</scope>
    <source>
        <strain evidence="1">NBRC 10035</strain>
    </source>
</reference>
<gene>
    <name evidence="1" type="ORF">Cboi02_000668700</name>
</gene>
<comment type="caution">
    <text evidence="1">The sequence shown here is derived from an EMBL/GenBank/DDBJ whole genome shotgun (WGS) entry which is preliminary data.</text>
</comment>
<proteinExistence type="predicted"/>
<dbReference type="AlphaFoldDB" id="A0A9W6T8E7"/>
<dbReference type="EMBL" id="BSXN01004873">
    <property type="protein sequence ID" value="GME81957.1"/>
    <property type="molecule type" value="Genomic_DNA"/>
</dbReference>
<protein>
    <submittedName>
        <fullName evidence="1">Unnamed protein product</fullName>
    </submittedName>
</protein>
<evidence type="ECO:0000313" key="1">
    <source>
        <dbReference type="EMBL" id="GME81957.1"/>
    </source>
</evidence>
<sequence>MVDIIKYVKQNLLNLITILPGYDENLIRSVDDFNNLNTFWFCVDLSVTKKKLVADLIFEEGEYDYEWICKAVSEVNLEKFISENQMSAINSVRNWLSENGVRTDEISS</sequence>
<name>A0A9W6T8E7_CANBO</name>